<dbReference type="InterPro" id="IPR009056">
    <property type="entry name" value="Cyt_c-like_dom"/>
</dbReference>
<protein>
    <submittedName>
        <fullName evidence="12">Cytochrome c4</fullName>
    </submittedName>
</protein>
<dbReference type="InterPro" id="IPR036909">
    <property type="entry name" value="Cyt_c-like_dom_sf"/>
</dbReference>
<keyword evidence="3 8" id="KW-0349">Heme</keyword>
<dbReference type="PANTHER" id="PTHR33751:SF9">
    <property type="entry name" value="CYTOCHROME C4"/>
    <property type="match status" value="1"/>
</dbReference>
<keyword evidence="7 9" id="KW-0408">Iron</keyword>
<dbReference type="GO" id="GO:0005506">
    <property type="term" value="F:iron ion binding"/>
    <property type="evidence" value="ECO:0007669"/>
    <property type="project" value="InterPro"/>
</dbReference>
<dbReference type="InterPro" id="IPR008168">
    <property type="entry name" value="Cyt_C_IC"/>
</dbReference>
<dbReference type="Proteomes" id="UP000073601">
    <property type="component" value="Unassembled WGS sequence"/>
</dbReference>
<evidence type="ECO:0000256" key="7">
    <source>
        <dbReference type="ARBA" id="ARBA00023004"/>
    </source>
</evidence>
<evidence type="ECO:0000259" key="11">
    <source>
        <dbReference type="PROSITE" id="PS51007"/>
    </source>
</evidence>
<evidence type="ECO:0000256" key="10">
    <source>
        <dbReference type="SAM" id="SignalP"/>
    </source>
</evidence>
<feature type="signal peptide" evidence="10">
    <location>
        <begin position="1"/>
        <end position="18"/>
    </location>
</feature>
<dbReference type="InterPro" id="IPR050597">
    <property type="entry name" value="Cytochrome_c_Oxidase_Subunit"/>
</dbReference>
<dbReference type="PROSITE" id="PS51007">
    <property type="entry name" value="CYTC"/>
    <property type="match status" value="2"/>
</dbReference>
<proteinExistence type="predicted"/>
<sequence length="205" mass="21596">MKRLALLLTLFASFTAFAQGDAEAGKAKSATCAACHGADGNSVIPANPSLAGQHEKYLLKQLKEFKLGMTTGGEQGRNNAVMAGMVAALSEQDMADLAAYYASQTAKPGTTPESSIEIGRELYMAGDQERGIAACIACHGPRGNGTALSGFPKISGQSADYMKAQLMAFRDGQRNNDLNGMMRIVAQKLSDKEIEAISNYVGGLH</sequence>
<evidence type="ECO:0000256" key="2">
    <source>
        <dbReference type="ARBA" id="ARBA00022448"/>
    </source>
</evidence>
<reference evidence="13" key="1">
    <citation type="submission" date="2016-02" db="EMBL/GenBank/DDBJ databases">
        <authorList>
            <person name="Rodrigo-Torres Lidia"/>
            <person name="Arahal R.David."/>
        </authorList>
    </citation>
    <scope>NUCLEOTIDE SEQUENCE [LARGE SCALE GENOMIC DNA]</scope>
    <source>
        <strain evidence="13">CECT 8713</strain>
    </source>
</reference>
<keyword evidence="10" id="KW-0732">Signal</keyword>
<feature type="binding site" description="covalent" evidence="8">
    <location>
        <position position="35"/>
    </location>
    <ligand>
        <name>heme c</name>
        <dbReference type="ChEBI" id="CHEBI:61717"/>
        <label>1</label>
    </ligand>
</feature>
<dbReference type="SUPFAM" id="SSF46626">
    <property type="entry name" value="Cytochrome c"/>
    <property type="match status" value="2"/>
</dbReference>
<dbReference type="Gene3D" id="1.10.760.10">
    <property type="entry name" value="Cytochrome c-like domain"/>
    <property type="match status" value="2"/>
</dbReference>
<organism evidence="12 13">
    <name type="scientific">Grimontia marina</name>
    <dbReference type="NCBI Taxonomy" id="646534"/>
    <lineage>
        <taxon>Bacteria</taxon>
        <taxon>Pseudomonadati</taxon>
        <taxon>Pseudomonadota</taxon>
        <taxon>Gammaproteobacteria</taxon>
        <taxon>Vibrionales</taxon>
        <taxon>Vibrionaceae</taxon>
        <taxon>Grimontia</taxon>
    </lineage>
</organism>
<dbReference type="GO" id="GO:0042597">
    <property type="term" value="C:periplasmic space"/>
    <property type="evidence" value="ECO:0007669"/>
    <property type="project" value="UniProtKB-SubCell"/>
</dbReference>
<feature type="domain" description="Cytochrome c" evidence="11">
    <location>
        <begin position="20"/>
        <end position="105"/>
    </location>
</feature>
<dbReference type="OrthoDB" id="9773456at2"/>
<feature type="domain" description="Cytochrome c" evidence="11">
    <location>
        <begin position="114"/>
        <end position="205"/>
    </location>
</feature>
<dbReference type="Pfam" id="PF00034">
    <property type="entry name" value="Cytochrom_C"/>
    <property type="match status" value="2"/>
</dbReference>
<evidence type="ECO:0000256" key="8">
    <source>
        <dbReference type="PIRSR" id="PIRSR000005-1"/>
    </source>
</evidence>
<evidence type="ECO:0000256" key="6">
    <source>
        <dbReference type="ARBA" id="ARBA00022982"/>
    </source>
</evidence>
<feature type="binding site" description="covalent" evidence="8">
    <location>
        <position position="32"/>
    </location>
    <ligand>
        <name>heme c</name>
        <dbReference type="ChEBI" id="CHEBI:61717"/>
        <label>1</label>
    </ligand>
</feature>
<evidence type="ECO:0000256" key="1">
    <source>
        <dbReference type="ARBA" id="ARBA00004418"/>
    </source>
</evidence>
<keyword evidence="6" id="KW-0249">Electron transport</keyword>
<comment type="PTM">
    <text evidence="8">Binds 2 heme c groups covalently per subunit.</text>
</comment>
<keyword evidence="13" id="KW-1185">Reference proteome</keyword>
<dbReference type="EMBL" id="FIZY01000015">
    <property type="protein sequence ID" value="CZF81864.1"/>
    <property type="molecule type" value="Genomic_DNA"/>
</dbReference>
<feature type="binding site" description="axial binding residue" evidence="9">
    <location>
        <position position="182"/>
    </location>
    <ligand>
        <name>heme c</name>
        <dbReference type="ChEBI" id="CHEBI:61717"/>
        <label>2</label>
    </ligand>
    <ligandPart>
        <name>Fe</name>
        <dbReference type="ChEBI" id="CHEBI:18248"/>
    </ligandPart>
</feature>
<dbReference type="RefSeq" id="WP_062708688.1">
    <property type="nucleotide sequence ID" value="NZ_CAWRCI010000015.1"/>
</dbReference>
<feature type="binding site" description="axial binding residue" evidence="9">
    <location>
        <position position="82"/>
    </location>
    <ligand>
        <name>heme c</name>
        <dbReference type="ChEBI" id="CHEBI:61717"/>
        <label>1</label>
    </ligand>
    <ligandPart>
        <name>Fe</name>
        <dbReference type="ChEBI" id="CHEBI:18248"/>
    </ligandPart>
</feature>
<dbReference type="GO" id="GO:0009055">
    <property type="term" value="F:electron transfer activity"/>
    <property type="evidence" value="ECO:0007669"/>
    <property type="project" value="InterPro"/>
</dbReference>
<feature type="binding site" description="axial binding residue" evidence="9">
    <location>
        <position position="36"/>
    </location>
    <ligand>
        <name>heme c</name>
        <dbReference type="ChEBI" id="CHEBI:61717"/>
        <label>1</label>
    </ligand>
    <ligandPart>
        <name>Fe</name>
        <dbReference type="ChEBI" id="CHEBI:18248"/>
    </ligandPart>
</feature>
<gene>
    <name evidence="12" type="primary">cc4</name>
    <name evidence="12" type="ORF">GMA8713_02004</name>
</gene>
<dbReference type="GO" id="GO:0020037">
    <property type="term" value="F:heme binding"/>
    <property type="evidence" value="ECO:0007669"/>
    <property type="project" value="InterPro"/>
</dbReference>
<dbReference type="PIRSF" id="PIRSF000005">
    <property type="entry name" value="Cytochrome_c4"/>
    <property type="match status" value="1"/>
</dbReference>
<feature type="binding site" description="covalent" evidence="8">
    <location>
        <position position="135"/>
    </location>
    <ligand>
        <name>heme c</name>
        <dbReference type="ChEBI" id="CHEBI:61717"/>
        <label>2</label>
    </ligand>
</feature>
<evidence type="ECO:0000256" key="5">
    <source>
        <dbReference type="ARBA" id="ARBA00022764"/>
    </source>
</evidence>
<comment type="subcellular location">
    <subcellularLocation>
        <location evidence="1">Periplasm</location>
    </subcellularLocation>
</comment>
<evidence type="ECO:0000256" key="3">
    <source>
        <dbReference type="ARBA" id="ARBA00022617"/>
    </source>
</evidence>
<name>A0A128F643_9GAMM</name>
<keyword evidence="4 9" id="KW-0479">Metal-binding</keyword>
<feature type="chain" id="PRO_5007282082" evidence="10">
    <location>
        <begin position="19"/>
        <end position="205"/>
    </location>
</feature>
<feature type="binding site" description="covalent" evidence="8">
    <location>
        <position position="138"/>
    </location>
    <ligand>
        <name>heme c</name>
        <dbReference type="ChEBI" id="CHEBI:61717"/>
        <label>2</label>
    </ligand>
</feature>
<feature type="binding site" description="axial binding residue" evidence="9">
    <location>
        <position position="139"/>
    </location>
    <ligand>
        <name>heme c</name>
        <dbReference type="ChEBI" id="CHEBI:61717"/>
        <label>2</label>
    </ligand>
    <ligandPart>
        <name>Fe</name>
        <dbReference type="ChEBI" id="CHEBI:18248"/>
    </ligandPart>
</feature>
<dbReference type="PRINTS" id="PR00605">
    <property type="entry name" value="CYTCHROMECIC"/>
</dbReference>
<keyword evidence="2" id="KW-0813">Transport</keyword>
<accession>A0A128F643</accession>
<evidence type="ECO:0000256" key="9">
    <source>
        <dbReference type="PIRSR" id="PIRSR000005-2"/>
    </source>
</evidence>
<evidence type="ECO:0000256" key="4">
    <source>
        <dbReference type="ARBA" id="ARBA00022723"/>
    </source>
</evidence>
<dbReference type="AlphaFoldDB" id="A0A128F643"/>
<evidence type="ECO:0000313" key="12">
    <source>
        <dbReference type="EMBL" id="CZF81864.1"/>
    </source>
</evidence>
<evidence type="ECO:0000313" key="13">
    <source>
        <dbReference type="Proteomes" id="UP000073601"/>
    </source>
</evidence>
<keyword evidence="5" id="KW-0574">Periplasm</keyword>
<dbReference type="PANTHER" id="PTHR33751">
    <property type="entry name" value="CBB3-TYPE CYTOCHROME C OXIDASE SUBUNIT FIXP"/>
    <property type="match status" value="1"/>
</dbReference>
<dbReference type="InterPro" id="IPR024167">
    <property type="entry name" value="Cytochrome_c4-like"/>
</dbReference>